<evidence type="ECO:0000313" key="2">
    <source>
        <dbReference type="EMBL" id="MZZ12201.1"/>
    </source>
</evidence>
<reference evidence="6 14" key="8">
    <citation type="submission" date="2019-01" db="EMBL/GenBank/DDBJ databases">
        <title>The Pseudomonas aeruginosa pan-genome provides new insights on its population structure, horizontal gene transfer and pathogenicity.</title>
        <authorList>
            <person name="Freschi L."/>
            <person name="Vincent A.T."/>
            <person name="Jeukens J."/>
            <person name="Emond-Rheault J.-G."/>
            <person name="Kukavica-Ibrulj I."/>
            <person name="Dupont M.-J."/>
            <person name="Charette S.J."/>
            <person name="Boyle B."/>
            <person name="Levesque R.C."/>
        </authorList>
    </citation>
    <scope>NUCLEOTIDE SEQUENCE [LARGE SCALE GENOMIC DNA]</scope>
    <source>
        <strain evidence="6 14">PA-W36</strain>
    </source>
</reference>
<dbReference type="Proteomes" id="UP000270834">
    <property type="component" value="Unassembled WGS sequence"/>
</dbReference>
<sequence length="91" mass="9806">MSRIHIERPHSLGLDAARAKAEKLAERLAKEHGVQCEWQGDELTFKRSGVDGRIAVGADKVAVDVKLGLMLSAMSGLLKGEIEKALDKALA</sequence>
<evidence type="ECO:0000313" key="8">
    <source>
        <dbReference type="EMBL" id="WOS77559.1"/>
    </source>
</evidence>
<dbReference type="EMBL" id="RXTL01000021">
    <property type="protein sequence ID" value="RTS45274.1"/>
    <property type="molecule type" value="Genomic_DNA"/>
</dbReference>
<dbReference type="EMBL" id="CP136986">
    <property type="protein sequence ID" value="WOS77559.1"/>
    <property type="molecule type" value="Genomic_DNA"/>
</dbReference>
<reference evidence="9" key="2">
    <citation type="submission" date="2015-06" db="EMBL/GenBank/DDBJ databases">
        <authorList>
            <person name="Radhakrishnan Rajesh"/>
            <person name="Underwood Anthony"/>
            <person name="Al-Shahib Ali"/>
        </authorList>
    </citation>
    <scope>NUCLEOTIDE SEQUENCE [LARGE SCALE GENOMIC DNA]</scope>
    <source>
        <strain evidence="9">P19_London_7_VIM_2_05_10</strain>
    </source>
</reference>
<evidence type="ECO:0000313" key="1">
    <source>
        <dbReference type="EMBL" id="CRO48900.1"/>
    </source>
</evidence>
<reference evidence="6 14" key="4">
    <citation type="submission" date="2017-08" db="EMBL/GenBank/DDBJ databases">
        <authorList>
            <person name="Feschi L."/>
            <person name="Jeukens J."/>
            <person name="Emond-Rheault J.-G."/>
            <person name="Kukavica-Ibrulj I."/>
            <person name="Boyle B."/>
            <person name="Levesque R.C."/>
        </authorList>
    </citation>
    <scope>NUCLEOTIDE SEQUENCE [LARGE SCALE GENOMIC DNA]</scope>
    <source>
        <strain evidence="6 14">PA-W36</strain>
    </source>
</reference>
<name>A0A071KY18_PSEAI</name>
<dbReference type="EMBL" id="WXZT01000004">
    <property type="protein sequence ID" value="MZZ12201.1"/>
    <property type="molecule type" value="Genomic_DNA"/>
</dbReference>
<reference evidence="4 11" key="5">
    <citation type="submission" date="2018-07" db="EMBL/GenBank/DDBJ databases">
        <title>Mechanisms of high-level aminoglycoside resistance among Gram-negative pathogens in Brazil.</title>
        <authorList>
            <person name="Ballaben A.S."/>
            <person name="Darini A.L.C."/>
            <person name="Doi Y."/>
        </authorList>
    </citation>
    <scope>NUCLEOTIDE SEQUENCE [LARGE SCALE GENOMIC DNA]</scope>
    <source>
        <strain evidence="4 11">B2-305</strain>
    </source>
</reference>
<reference evidence="1" key="1">
    <citation type="submission" date="2015-06" db="EMBL/GenBank/DDBJ databases">
        <authorList>
            <person name="Radhakrishnan R."/>
            <person name="Underwood A."/>
            <person name="Al-Shahib A."/>
        </authorList>
    </citation>
    <scope>NUCLEOTIDE SEQUENCE</scope>
    <source>
        <strain evidence="1">P19_London_7_VIM_2_05_10</strain>
    </source>
</reference>
<reference evidence="5 12" key="6">
    <citation type="submission" date="2018-08" db="EMBL/GenBank/DDBJ databases">
        <title>Recombination of ecologically and evolutionarily significant loci maintains genetic cohesion in the Pseudomonas syringae species complex.</title>
        <authorList>
            <person name="Dillon M."/>
            <person name="Thakur S."/>
            <person name="Almeida R.N.D."/>
            <person name="Weir B.S."/>
            <person name="Guttman D.S."/>
        </authorList>
    </citation>
    <scope>NUCLEOTIDE SEQUENCE [LARGE SCALE GENOMIC DNA]</scope>
    <source>
        <strain evidence="5 12">ICMP 7846</strain>
    </source>
</reference>
<dbReference type="KEGG" id="paeb:NCGM1900_5818"/>
<dbReference type="EMBL" id="NFFZ01000001">
    <property type="protein sequence ID" value="OTI65913.1"/>
    <property type="molecule type" value="Genomic_DNA"/>
</dbReference>
<dbReference type="Proteomes" id="UP000194857">
    <property type="component" value="Unassembled WGS sequence"/>
</dbReference>
<evidence type="ECO:0000313" key="15">
    <source>
        <dbReference type="Proteomes" id="UP000644192"/>
    </source>
</evidence>
<organism evidence="2 15">
    <name type="scientific">Pseudomonas aeruginosa</name>
    <dbReference type="NCBI Taxonomy" id="287"/>
    <lineage>
        <taxon>Bacteria</taxon>
        <taxon>Pseudomonadati</taxon>
        <taxon>Pseudomonadota</taxon>
        <taxon>Gammaproteobacteria</taxon>
        <taxon>Pseudomonadales</taxon>
        <taxon>Pseudomonadaceae</taxon>
        <taxon>Pseudomonas</taxon>
    </lineage>
</organism>
<dbReference type="EMBL" id="RBSQ01000399">
    <property type="protein sequence ID" value="RMS58934.1"/>
    <property type="molecule type" value="Genomic_DNA"/>
</dbReference>
<dbReference type="Proteomes" id="UP000284767">
    <property type="component" value="Unassembled WGS sequence"/>
</dbReference>
<reference evidence="7 13" key="7">
    <citation type="submission" date="2018-12" db="EMBL/GenBank/DDBJ databases">
        <title>Pseudomonas aeruginosa Diversity Panel.</title>
        <authorList>
            <person name="Snesrud E."/>
            <person name="Mcgann P."/>
        </authorList>
    </citation>
    <scope>NUCLEOTIDE SEQUENCE [LARGE SCALE GENOMIC DNA]</scope>
    <source>
        <strain evidence="7 13">MRSN6241</strain>
    </source>
</reference>
<dbReference type="RefSeq" id="WP_003095874.1">
    <property type="nucleotide sequence ID" value="NZ_AP014622.1"/>
</dbReference>
<evidence type="ECO:0000313" key="7">
    <source>
        <dbReference type="EMBL" id="RTS45274.1"/>
    </source>
</evidence>
<dbReference type="EMBL" id="QORE01000522">
    <property type="protein sequence ID" value="RCI73803.1"/>
    <property type="molecule type" value="Genomic_DNA"/>
</dbReference>
<evidence type="ECO:0000313" key="4">
    <source>
        <dbReference type="EMBL" id="RCI73803.1"/>
    </source>
</evidence>
<dbReference type="Proteomes" id="UP000045039">
    <property type="component" value="Unassembled WGS sequence"/>
</dbReference>
<dbReference type="EMBL" id="CVVU01000099">
    <property type="protein sequence ID" value="CRO48900.1"/>
    <property type="molecule type" value="Genomic_DNA"/>
</dbReference>
<reference evidence="8" key="11">
    <citation type="submission" date="2023-10" db="EMBL/GenBank/DDBJ databases">
        <title>Pathogen: clinical or host-associated sample.</title>
        <authorList>
            <person name="Hergert J."/>
            <person name="Casey R."/>
            <person name="Wagner J."/>
            <person name="Young E.L."/>
            <person name="Oakeson K.F."/>
        </authorList>
    </citation>
    <scope>NUCLEOTIDE SEQUENCE</scope>
    <source>
        <strain evidence="8">2021CK-01020</strain>
    </source>
</reference>
<evidence type="ECO:0000313" key="6">
    <source>
        <dbReference type="EMBL" id="RPM20275.1"/>
    </source>
</evidence>
<gene>
    <name evidence="5" type="ORF">ALP65_03243</name>
    <name evidence="3" type="ORF">CAZ10_01140</name>
    <name evidence="4" type="ORF">DT376_16405</name>
    <name evidence="7" type="ORF">DY940_17140</name>
    <name evidence="2" type="ORF">GUL26_08075</name>
    <name evidence="6" type="ORF">IPC1295_08295</name>
    <name evidence="8" type="ORF">L4V69_34600</name>
    <name evidence="1" type="ORF">PAERUG_P19_London_7_VIM_2_05_10_01761</name>
</gene>
<evidence type="ECO:0000313" key="5">
    <source>
        <dbReference type="EMBL" id="RMS58934.1"/>
    </source>
</evidence>
<evidence type="ECO:0000313" key="3">
    <source>
        <dbReference type="EMBL" id="OTI65913.1"/>
    </source>
</evidence>
<dbReference type="eggNOG" id="ENOG5033ABY">
    <property type="taxonomic scope" value="Bacteria"/>
</dbReference>
<dbReference type="Proteomes" id="UP001297540">
    <property type="component" value="Chromosome"/>
</dbReference>
<evidence type="ECO:0000313" key="9">
    <source>
        <dbReference type="Proteomes" id="UP000045039"/>
    </source>
</evidence>
<dbReference type="EMBL" id="NSNE01000003">
    <property type="protein sequence ID" value="RPM20275.1"/>
    <property type="molecule type" value="Genomic_DNA"/>
</dbReference>
<evidence type="ECO:0000313" key="11">
    <source>
        <dbReference type="Proteomes" id="UP000253594"/>
    </source>
</evidence>
<proteinExistence type="predicted"/>
<dbReference type="Proteomes" id="UP000644192">
    <property type="component" value="Unassembled WGS sequence"/>
</dbReference>
<dbReference type="Proteomes" id="UP000276985">
    <property type="component" value="Unassembled WGS sequence"/>
</dbReference>
<accession>A0A071KY18</accession>
<dbReference type="Proteomes" id="UP000253594">
    <property type="component" value="Unassembled WGS sequence"/>
</dbReference>
<accession>A0A1S1BY64</accession>
<evidence type="ECO:0000313" key="13">
    <source>
        <dbReference type="Proteomes" id="UP000276985"/>
    </source>
</evidence>
<reference evidence="2" key="9">
    <citation type="submission" date="2020-01" db="EMBL/GenBank/DDBJ databases">
        <title>Bacteria Cultured from War Wounds Associated with the Conflict in Eastern Ukraine.</title>
        <authorList>
            <person name="Snesrud E."/>
            <person name="Galac M.R."/>
            <person name="Mc Gann P."/>
            <person name="Valentine K."/>
            <person name="Viacheslav K."/>
        </authorList>
    </citation>
    <scope>NUCLEOTIDE SEQUENCE</scope>
    <source>
        <strain evidence="2">VNMU148</strain>
    </source>
</reference>
<dbReference type="AlphaFoldDB" id="A0A071KY18"/>
<evidence type="ECO:0000313" key="10">
    <source>
        <dbReference type="Proteomes" id="UP000194857"/>
    </source>
</evidence>
<dbReference type="InterPro" id="IPR013433">
    <property type="entry name" value="PHA_gran_rgn"/>
</dbReference>
<dbReference type="GeneID" id="77223599"/>
<reference evidence="3 10" key="3">
    <citation type="submission" date="2017-05" db="EMBL/GenBank/DDBJ databases">
        <authorList>
            <person name="Song R."/>
            <person name="Chenine A.L."/>
            <person name="Ruprecht R.M."/>
        </authorList>
    </citation>
    <scope>NUCLEOTIDE SEQUENCE [LARGE SCALE GENOMIC DNA]</scope>
    <source>
        <strain evidence="3 10">S567_C10_BS</strain>
    </source>
</reference>
<dbReference type="NCBIfam" id="TIGR02610">
    <property type="entry name" value="PHA_gran_rgn"/>
    <property type="match status" value="1"/>
</dbReference>
<dbReference type="OMA" id="WNGDRVD"/>
<evidence type="ECO:0000313" key="12">
    <source>
        <dbReference type="Proteomes" id="UP000270834"/>
    </source>
</evidence>
<dbReference type="Pfam" id="PF09650">
    <property type="entry name" value="PHA_gran_rgn"/>
    <property type="match status" value="1"/>
</dbReference>
<reference evidence="8" key="10">
    <citation type="submission" date="2023-06" db="EMBL/GenBank/DDBJ databases">
        <authorList>
            <consortium name="Clinical and Environmental Microbiology Branch: Whole genome sequencing antimicrobial resistance pathogens in the healthcare setting"/>
        </authorList>
    </citation>
    <scope>NUCLEOTIDE SEQUENCE</scope>
    <source>
        <strain evidence="8">2021CK-01020</strain>
    </source>
</reference>
<evidence type="ECO:0000313" key="14">
    <source>
        <dbReference type="Proteomes" id="UP000284767"/>
    </source>
</evidence>
<protein>
    <submittedName>
        <fullName evidence="8">Polyhydroxyalkanoic acid system family protein</fullName>
    </submittedName>
    <submittedName>
        <fullName evidence="1 2">Polyhydroxyalkanoic acid system protein</fullName>
    </submittedName>
</protein>